<evidence type="ECO:0000313" key="2">
    <source>
        <dbReference type="Proteomes" id="UP000027920"/>
    </source>
</evidence>
<dbReference type="EMBL" id="AMGV01000011">
    <property type="protein sequence ID" value="KEF54007.1"/>
    <property type="molecule type" value="Genomic_DNA"/>
</dbReference>
<organism evidence="1 2">
    <name type="scientific">Exophiala aquamarina CBS 119918</name>
    <dbReference type="NCBI Taxonomy" id="1182545"/>
    <lineage>
        <taxon>Eukaryota</taxon>
        <taxon>Fungi</taxon>
        <taxon>Dikarya</taxon>
        <taxon>Ascomycota</taxon>
        <taxon>Pezizomycotina</taxon>
        <taxon>Eurotiomycetes</taxon>
        <taxon>Chaetothyriomycetidae</taxon>
        <taxon>Chaetothyriales</taxon>
        <taxon>Herpotrichiellaceae</taxon>
        <taxon>Exophiala</taxon>
    </lineage>
</organism>
<evidence type="ECO:0000313" key="1">
    <source>
        <dbReference type="EMBL" id="KEF54007.1"/>
    </source>
</evidence>
<proteinExistence type="predicted"/>
<reference evidence="1 2" key="1">
    <citation type="submission" date="2013-03" db="EMBL/GenBank/DDBJ databases">
        <title>The Genome Sequence of Exophiala aquamarina CBS 119918.</title>
        <authorList>
            <consortium name="The Broad Institute Genomics Platform"/>
            <person name="Cuomo C."/>
            <person name="de Hoog S."/>
            <person name="Gorbushina A."/>
            <person name="Walker B."/>
            <person name="Young S.K."/>
            <person name="Zeng Q."/>
            <person name="Gargeya S."/>
            <person name="Fitzgerald M."/>
            <person name="Haas B."/>
            <person name="Abouelleil A."/>
            <person name="Allen A.W."/>
            <person name="Alvarado L."/>
            <person name="Arachchi H.M."/>
            <person name="Berlin A.M."/>
            <person name="Chapman S.B."/>
            <person name="Gainer-Dewar J."/>
            <person name="Goldberg J."/>
            <person name="Griggs A."/>
            <person name="Gujja S."/>
            <person name="Hansen M."/>
            <person name="Howarth C."/>
            <person name="Imamovic A."/>
            <person name="Ireland A."/>
            <person name="Larimer J."/>
            <person name="McCowan C."/>
            <person name="Murphy C."/>
            <person name="Pearson M."/>
            <person name="Poon T.W."/>
            <person name="Priest M."/>
            <person name="Roberts A."/>
            <person name="Saif S."/>
            <person name="Shea T."/>
            <person name="Sisk P."/>
            <person name="Sykes S."/>
            <person name="Wortman J."/>
            <person name="Nusbaum C."/>
            <person name="Birren B."/>
        </authorList>
    </citation>
    <scope>NUCLEOTIDE SEQUENCE [LARGE SCALE GENOMIC DNA]</scope>
    <source>
        <strain evidence="1 2">CBS 119918</strain>
    </source>
</reference>
<gene>
    <name evidence="1" type="ORF">A1O9_09802</name>
</gene>
<keyword evidence="2" id="KW-1185">Reference proteome</keyword>
<name>A0A072P2T0_9EURO</name>
<dbReference type="AlphaFoldDB" id="A0A072P2T0"/>
<dbReference type="Proteomes" id="UP000027920">
    <property type="component" value="Unassembled WGS sequence"/>
</dbReference>
<accession>A0A072P2T0</accession>
<protein>
    <submittedName>
        <fullName evidence="1">Uncharacterized protein</fullName>
    </submittedName>
</protein>
<sequence>MLARAWEADKAISIWVELVNERQAEISQSIDDRPQFIPTFMAARQDITREELAKWDASARSWLHSAEGVKQRANKQMMLIVKNICVNVGEGKTTYQNVINVWRHSLVGMESLVQGRPQEAFNGSVLLALSAWHIYPHTPYGIGELCKIGGVSRPPRASRRYHYHRATYRLYDREAKVHSRAGTDRVSTDELLVVAFASLFWAWEISRDEEIAIANRLVKLYDLVKPIGKPASFPWLELRASASRKFLALKAENDQHCSQLITWGRRRAQNFLSFHKTQRSLFFGLRRSPLLQALSLKPGAEKGILHLREVACAMKIRDAKYVIRYCKNPLFPTYAYCTSIPHRKRSSKCSLDESVKTEEVHYT</sequence>
<dbReference type="GeneID" id="25284710"/>
<dbReference type="HOGENOM" id="CLU_762981_0_0_1"/>
<comment type="caution">
    <text evidence="1">The sequence shown here is derived from an EMBL/GenBank/DDBJ whole genome shotgun (WGS) entry which is preliminary data.</text>
</comment>
<dbReference type="VEuPathDB" id="FungiDB:A1O9_09802"/>
<dbReference type="OrthoDB" id="4138962at2759"/>
<dbReference type="RefSeq" id="XP_013256597.1">
    <property type="nucleotide sequence ID" value="XM_013401143.1"/>
</dbReference>